<name>A0ABU6RCV4_9FABA</name>
<accession>A0ABU6RCV4</accession>
<gene>
    <name evidence="2" type="ORF">PIB30_032711</name>
</gene>
<organism evidence="2 3">
    <name type="scientific">Stylosanthes scabra</name>
    <dbReference type="NCBI Taxonomy" id="79078"/>
    <lineage>
        <taxon>Eukaryota</taxon>
        <taxon>Viridiplantae</taxon>
        <taxon>Streptophyta</taxon>
        <taxon>Embryophyta</taxon>
        <taxon>Tracheophyta</taxon>
        <taxon>Spermatophyta</taxon>
        <taxon>Magnoliopsida</taxon>
        <taxon>eudicotyledons</taxon>
        <taxon>Gunneridae</taxon>
        <taxon>Pentapetalae</taxon>
        <taxon>rosids</taxon>
        <taxon>fabids</taxon>
        <taxon>Fabales</taxon>
        <taxon>Fabaceae</taxon>
        <taxon>Papilionoideae</taxon>
        <taxon>50 kb inversion clade</taxon>
        <taxon>dalbergioids sensu lato</taxon>
        <taxon>Dalbergieae</taxon>
        <taxon>Pterocarpus clade</taxon>
        <taxon>Stylosanthes</taxon>
    </lineage>
</organism>
<dbReference type="Proteomes" id="UP001341840">
    <property type="component" value="Unassembled WGS sequence"/>
</dbReference>
<protein>
    <submittedName>
        <fullName evidence="2">Uncharacterized protein</fullName>
    </submittedName>
</protein>
<sequence>MAIDKSSKASSLLRFGPPHQSSQKKDGMGRAIKVSHDQNASPPRPMNVPSRVWDSRCNRMCQDRRLEVHVRGSESVRVFRSWKNGVFRSSELPRTWKMECSDLSSCRIAPSRGVHADLKGYFCRLGEEVALSSSGGRSSSGPSCVASCLELGGSRDFVFPYRGKDLFKVGE</sequence>
<reference evidence="2 3" key="1">
    <citation type="journal article" date="2023" name="Plants (Basel)">
        <title>Bridging the Gap: Combining Genomics and Transcriptomics Approaches to Understand Stylosanthes scabra, an Orphan Legume from the Brazilian Caatinga.</title>
        <authorList>
            <person name="Ferreira-Neto J.R.C."/>
            <person name="da Silva M.D."/>
            <person name="Binneck E."/>
            <person name="de Melo N.F."/>
            <person name="da Silva R.H."/>
            <person name="de Melo A.L.T.M."/>
            <person name="Pandolfi V."/>
            <person name="Bustamante F.O."/>
            <person name="Brasileiro-Vidal A.C."/>
            <person name="Benko-Iseppon A.M."/>
        </authorList>
    </citation>
    <scope>NUCLEOTIDE SEQUENCE [LARGE SCALE GENOMIC DNA]</scope>
    <source>
        <tissue evidence="2">Leaves</tissue>
    </source>
</reference>
<feature type="region of interest" description="Disordered" evidence="1">
    <location>
        <begin position="1"/>
        <end position="49"/>
    </location>
</feature>
<evidence type="ECO:0000313" key="3">
    <source>
        <dbReference type="Proteomes" id="UP001341840"/>
    </source>
</evidence>
<comment type="caution">
    <text evidence="2">The sequence shown here is derived from an EMBL/GenBank/DDBJ whole genome shotgun (WGS) entry which is preliminary data.</text>
</comment>
<evidence type="ECO:0000313" key="2">
    <source>
        <dbReference type="EMBL" id="MED6121711.1"/>
    </source>
</evidence>
<dbReference type="EMBL" id="JASCZI010030353">
    <property type="protein sequence ID" value="MED6121711.1"/>
    <property type="molecule type" value="Genomic_DNA"/>
</dbReference>
<keyword evidence="3" id="KW-1185">Reference proteome</keyword>
<proteinExistence type="predicted"/>
<evidence type="ECO:0000256" key="1">
    <source>
        <dbReference type="SAM" id="MobiDB-lite"/>
    </source>
</evidence>